<accession>A0ABM7YQX3</accession>
<evidence type="ECO:0000256" key="5">
    <source>
        <dbReference type="ARBA" id="ARBA00023002"/>
    </source>
</evidence>
<dbReference type="Gene3D" id="3.40.830.10">
    <property type="entry name" value="LigB-like"/>
    <property type="match status" value="1"/>
</dbReference>
<proteinExistence type="inferred from homology"/>
<evidence type="ECO:0000313" key="8">
    <source>
        <dbReference type="Proteomes" id="UP001057498"/>
    </source>
</evidence>
<comment type="cofactor">
    <cofactor evidence="1">
        <name>Zn(2+)</name>
        <dbReference type="ChEBI" id="CHEBI:29105"/>
    </cofactor>
</comment>
<comment type="similarity">
    <text evidence="2">Belongs to the DODA-type extradiol aromatic ring-opening dioxygenase family.</text>
</comment>
<dbReference type="Proteomes" id="UP001057498">
    <property type="component" value="Chromosome"/>
</dbReference>
<dbReference type="GO" id="GO:0051213">
    <property type="term" value="F:dioxygenase activity"/>
    <property type="evidence" value="ECO:0007669"/>
    <property type="project" value="UniProtKB-KW"/>
</dbReference>
<keyword evidence="8" id="KW-1185">Reference proteome</keyword>
<keyword evidence="7" id="KW-0223">Dioxygenase</keyword>
<dbReference type="PIRSF" id="PIRSF006157">
    <property type="entry name" value="Doxgns_DODA"/>
    <property type="match status" value="1"/>
</dbReference>
<sequence length="274" mass="29614">MNVLPTLYLSHGSPMIAIERSPASDFLDGLGARIEREFGRPRAALVVSPHTATRRPVVLAERKHGAIHDFGGFPAELYEQQYDAQGDPQLAVDVARRLTEAGIATEAVAAGGLDHGIWTLLKRMWPAAEVPVVPLSLVPNWTPRQQWAIGAALAPLAAEGVLIIGSGAMTHNLRRFFGHRGAVERSVEPDVAAFRDWVVERGAARDWEALWDYRRQAPHAAEQHPTDEHWLPFYVAAGAGGADHAALRIHDSVDAGLLAMDGFAFGPAATQLAA</sequence>
<keyword evidence="4" id="KW-0862">Zinc</keyword>
<evidence type="ECO:0000256" key="3">
    <source>
        <dbReference type="ARBA" id="ARBA00022723"/>
    </source>
</evidence>
<evidence type="ECO:0000313" key="7">
    <source>
        <dbReference type="EMBL" id="BDI06968.1"/>
    </source>
</evidence>
<dbReference type="RefSeq" id="WP_251970200.1">
    <property type="nucleotide sequence ID" value="NZ_AP025730.1"/>
</dbReference>
<evidence type="ECO:0000256" key="4">
    <source>
        <dbReference type="ARBA" id="ARBA00022833"/>
    </source>
</evidence>
<keyword evidence="3" id="KW-0479">Metal-binding</keyword>
<reference evidence="7" key="1">
    <citation type="submission" date="2022-04" db="EMBL/GenBank/DDBJ databases">
        <title>Whole genome sequence of Sphaerotilus sp. FB-5.</title>
        <authorList>
            <person name="Takeda M."/>
            <person name="Narihara S."/>
            <person name="Akimoto M."/>
            <person name="Akimoto R."/>
            <person name="Nishiyashiki S."/>
            <person name="Murakami T."/>
        </authorList>
    </citation>
    <scope>NUCLEOTIDE SEQUENCE</scope>
    <source>
        <strain evidence="7">FB-5</strain>
    </source>
</reference>
<keyword evidence="5" id="KW-0560">Oxidoreductase</keyword>
<evidence type="ECO:0000256" key="1">
    <source>
        <dbReference type="ARBA" id="ARBA00001947"/>
    </source>
</evidence>
<evidence type="ECO:0000256" key="2">
    <source>
        <dbReference type="ARBA" id="ARBA00007581"/>
    </source>
</evidence>
<protein>
    <submittedName>
        <fullName evidence="7">Dioxygenase</fullName>
    </submittedName>
</protein>
<dbReference type="EMBL" id="AP025730">
    <property type="protein sequence ID" value="BDI06968.1"/>
    <property type="molecule type" value="Genomic_DNA"/>
</dbReference>
<dbReference type="InterPro" id="IPR004183">
    <property type="entry name" value="Xdiol_dOase_suB"/>
</dbReference>
<name>A0ABM7YQX3_9BURK</name>
<dbReference type="PANTHER" id="PTHR30096">
    <property type="entry name" value="4,5-DOPA DIOXYGENASE EXTRADIOL-LIKE PROTEIN"/>
    <property type="match status" value="1"/>
</dbReference>
<dbReference type="SUPFAM" id="SSF53213">
    <property type="entry name" value="LigB-like"/>
    <property type="match status" value="1"/>
</dbReference>
<gene>
    <name evidence="7" type="ORF">CATMQ487_39380</name>
</gene>
<evidence type="ECO:0000259" key="6">
    <source>
        <dbReference type="Pfam" id="PF02900"/>
    </source>
</evidence>
<feature type="domain" description="Extradiol ring-cleavage dioxygenase class III enzyme subunit B" evidence="6">
    <location>
        <begin position="6"/>
        <end position="246"/>
    </location>
</feature>
<organism evidence="7 8">
    <name type="scientific">Sphaerotilus microaerophilus</name>
    <dbReference type="NCBI Taxonomy" id="2914710"/>
    <lineage>
        <taxon>Bacteria</taxon>
        <taxon>Pseudomonadati</taxon>
        <taxon>Pseudomonadota</taxon>
        <taxon>Betaproteobacteria</taxon>
        <taxon>Burkholderiales</taxon>
        <taxon>Sphaerotilaceae</taxon>
        <taxon>Sphaerotilus</taxon>
    </lineage>
</organism>
<dbReference type="CDD" id="cd07363">
    <property type="entry name" value="45_DOPA_Dioxygenase"/>
    <property type="match status" value="1"/>
</dbReference>
<dbReference type="PANTHER" id="PTHR30096:SF0">
    <property type="entry name" value="4,5-DOPA DIOXYGENASE EXTRADIOL-LIKE PROTEIN"/>
    <property type="match status" value="1"/>
</dbReference>
<dbReference type="Pfam" id="PF02900">
    <property type="entry name" value="LigB"/>
    <property type="match status" value="1"/>
</dbReference>
<dbReference type="InterPro" id="IPR014436">
    <property type="entry name" value="Extradiol_dOase_DODA"/>
</dbReference>